<dbReference type="InterPro" id="IPR016137">
    <property type="entry name" value="RGS"/>
</dbReference>
<dbReference type="Pfam" id="PF01169">
    <property type="entry name" value="GDT1"/>
    <property type="match status" value="1"/>
</dbReference>
<gene>
    <name evidence="10" type="ORF">V9T40_008060</name>
</gene>
<evidence type="ECO:0000256" key="1">
    <source>
        <dbReference type="ARBA" id="ARBA00004141"/>
    </source>
</evidence>
<dbReference type="InterPro" id="IPR044926">
    <property type="entry name" value="RGS_subdomain_2"/>
</dbReference>
<dbReference type="InterPro" id="IPR003114">
    <property type="entry name" value="Phox_assoc"/>
</dbReference>
<dbReference type="EMBL" id="JBBCAQ010000008">
    <property type="protein sequence ID" value="KAK7602471.1"/>
    <property type="molecule type" value="Genomic_DNA"/>
</dbReference>
<feature type="domain" description="PXA" evidence="9">
    <location>
        <begin position="221"/>
        <end position="387"/>
    </location>
</feature>
<dbReference type="InterPro" id="IPR036305">
    <property type="entry name" value="RGS_sf"/>
</dbReference>
<comment type="similarity">
    <text evidence="2">Belongs to the GDT1 family.</text>
</comment>
<evidence type="ECO:0000256" key="5">
    <source>
        <dbReference type="ARBA" id="ARBA00023136"/>
    </source>
</evidence>
<organism evidence="10 11">
    <name type="scientific">Parthenolecanium corni</name>
    <dbReference type="NCBI Taxonomy" id="536013"/>
    <lineage>
        <taxon>Eukaryota</taxon>
        <taxon>Metazoa</taxon>
        <taxon>Ecdysozoa</taxon>
        <taxon>Arthropoda</taxon>
        <taxon>Hexapoda</taxon>
        <taxon>Insecta</taxon>
        <taxon>Pterygota</taxon>
        <taxon>Neoptera</taxon>
        <taxon>Paraneoptera</taxon>
        <taxon>Hemiptera</taxon>
        <taxon>Sternorrhyncha</taxon>
        <taxon>Coccoidea</taxon>
        <taxon>Coccidae</taxon>
        <taxon>Parthenolecanium</taxon>
    </lineage>
</organism>
<dbReference type="GO" id="GO:0016020">
    <property type="term" value="C:membrane"/>
    <property type="evidence" value="ECO:0007669"/>
    <property type="project" value="UniProtKB-SubCell"/>
</dbReference>
<feature type="domain" description="RGS" evidence="8">
    <location>
        <begin position="484"/>
        <end position="609"/>
    </location>
</feature>
<dbReference type="GO" id="GO:0005769">
    <property type="term" value="C:early endosome"/>
    <property type="evidence" value="ECO:0007669"/>
    <property type="project" value="TreeGrafter"/>
</dbReference>
<evidence type="ECO:0000313" key="11">
    <source>
        <dbReference type="Proteomes" id="UP001367676"/>
    </source>
</evidence>
<dbReference type="PROSITE" id="PS50132">
    <property type="entry name" value="RGS"/>
    <property type="match status" value="1"/>
</dbReference>
<feature type="transmembrane region" description="Helical" evidence="6">
    <location>
        <begin position="121"/>
        <end position="140"/>
    </location>
</feature>
<reference evidence="10 11" key="1">
    <citation type="submission" date="2024-03" db="EMBL/GenBank/DDBJ databases">
        <title>Adaptation during the transition from Ophiocordyceps entomopathogen to insect associate is accompanied by gene loss and intensified selection.</title>
        <authorList>
            <person name="Ward C.M."/>
            <person name="Onetto C.A."/>
            <person name="Borneman A.R."/>
        </authorList>
    </citation>
    <scope>NUCLEOTIDE SEQUENCE [LARGE SCALE GENOMIC DNA]</scope>
    <source>
        <strain evidence="10">AWRI1</strain>
        <tissue evidence="10">Single Adult Female</tissue>
    </source>
</reference>
<feature type="signal peptide" evidence="7">
    <location>
        <begin position="1"/>
        <end position="24"/>
    </location>
</feature>
<comment type="subcellular location">
    <subcellularLocation>
        <location evidence="1">Membrane</location>
        <topology evidence="1">Multi-pass membrane protein</topology>
    </subcellularLocation>
</comment>
<dbReference type="PROSITE" id="PS51207">
    <property type="entry name" value="PXA"/>
    <property type="match status" value="1"/>
</dbReference>
<evidence type="ECO:0000256" key="7">
    <source>
        <dbReference type="SAM" id="SignalP"/>
    </source>
</evidence>
<name>A0AAN9TQR1_9HEMI</name>
<comment type="caution">
    <text evidence="10">The sequence shown here is derived from an EMBL/GenBank/DDBJ whole genome shotgun (WGS) entry which is preliminary data.</text>
</comment>
<keyword evidence="4 6" id="KW-1133">Transmembrane helix</keyword>
<sequence length="699" mass="78022">MISTLPPILYILLLLLSTCANIVSQDDFTVVIPAAIPVSSISRPSTAAPTPTDASTLLESIVETCSVMFVSELGDNTFFIAAIMAMKYQRMVVFLGAISALVLMTFVSILCGWAVSAAPKIYLYYCSLLVMWIFGVKMIVDGLHLPEGDELVLPEQYVSVPAKVLETPADEDQATSDKLKLIDDPEMGCCDENESNASADTSAATFAQIFAQAFTMTCVGEWGDRSQFATVVLTWNDNKCGILLGSFLCHCVTTGIKEVDWIPYVTTTLVDDVASHLRLYKQARAKMKSTNYGTLETHFFDLEFTMEGNVLCRDHICMNSKAEKYYLQHIADALLYKLLLEADFSCTPLRFLTREILTEVILLPLISLVSDPDYVNQTIIWLCSDFPVSSEIFLTVLKTTNNADELYATRSSIKKEITSLRSKDACSLNDTSVKNQLSSLEYVDKIIDVRLTRLQEGCDRDSTGLPSSIDYSKLLSDNRLIQLSLEDILKNGVALSYFIDYLSSINLQVFIDAFYNMEDWKKRTKNELLQLQELKNTENYSLISASVYDDIKKTAQVIYDEYLSEKCSQKLVADPALIRSLYDRIQTEIPSDDWFDDMIRVSFDVLQNDEKCLPAFRSQPTYVKLLVELDLLREPLLKENEDDEAISADELITSSGESSAVGSPIRLCHKVAAANLVSSDSSCQSSDFTLNAKIIETGK</sequence>
<dbReference type="SMART" id="SM00315">
    <property type="entry name" value="RGS"/>
    <property type="match status" value="1"/>
</dbReference>
<evidence type="ECO:0000256" key="6">
    <source>
        <dbReference type="SAM" id="Phobius"/>
    </source>
</evidence>
<dbReference type="Pfam" id="PF02194">
    <property type="entry name" value="PXA"/>
    <property type="match status" value="1"/>
</dbReference>
<evidence type="ECO:0000313" key="10">
    <source>
        <dbReference type="EMBL" id="KAK7602471.1"/>
    </source>
</evidence>
<dbReference type="SUPFAM" id="SSF48097">
    <property type="entry name" value="Regulator of G-protein signaling, RGS"/>
    <property type="match status" value="1"/>
</dbReference>
<dbReference type="Gene3D" id="1.10.167.10">
    <property type="entry name" value="Regulator of G-protein Signalling 4, domain 2"/>
    <property type="match status" value="1"/>
</dbReference>
<evidence type="ECO:0000256" key="3">
    <source>
        <dbReference type="ARBA" id="ARBA00022692"/>
    </source>
</evidence>
<dbReference type="PANTHER" id="PTHR22775">
    <property type="entry name" value="SORTING NEXIN"/>
    <property type="match status" value="1"/>
</dbReference>
<dbReference type="SMART" id="SM00313">
    <property type="entry name" value="PXA"/>
    <property type="match status" value="1"/>
</dbReference>
<protein>
    <submittedName>
        <fullName evidence="10">Uncharacterized protein</fullName>
    </submittedName>
</protein>
<feature type="transmembrane region" description="Helical" evidence="6">
    <location>
        <begin position="92"/>
        <end position="115"/>
    </location>
</feature>
<evidence type="ECO:0000259" key="9">
    <source>
        <dbReference type="PROSITE" id="PS51207"/>
    </source>
</evidence>
<dbReference type="InterPro" id="IPR001727">
    <property type="entry name" value="GDT1-like"/>
</dbReference>
<evidence type="ECO:0000256" key="4">
    <source>
        <dbReference type="ARBA" id="ARBA00022989"/>
    </source>
</evidence>
<dbReference type="GO" id="GO:0046873">
    <property type="term" value="F:metal ion transmembrane transporter activity"/>
    <property type="evidence" value="ECO:0007669"/>
    <property type="project" value="InterPro"/>
</dbReference>
<dbReference type="AlphaFoldDB" id="A0AAN9TQR1"/>
<dbReference type="PANTHER" id="PTHR22775:SF3">
    <property type="entry name" value="SORTING NEXIN-13"/>
    <property type="match status" value="1"/>
</dbReference>
<evidence type="ECO:0000259" key="8">
    <source>
        <dbReference type="PROSITE" id="PS50132"/>
    </source>
</evidence>
<keyword evidence="11" id="KW-1185">Reference proteome</keyword>
<keyword evidence="5 6" id="KW-0472">Membrane</keyword>
<proteinExistence type="inferred from homology"/>
<dbReference type="Proteomes" id="UP001367676">
    <property type="component" value="Unassembled WGS sequence"/>
</dbReference>
<accession>A0AAN9TQR1</accession>
<evidence type="ECO:0000256" key="2">
    <source>
        <dbReference type="ARBA" id="ARBA00009190"/>
    </source>
</evidence>
<keyword evidence="3 6" id="KW-0812">Transmembrane</keyword>
<dbReference type="GO" id="GO:0035091">
    <property type="term" value="F:phosphatidylinositol binding"/>
    <property type="evidence" value="ECO:0007669"/>
    <property type="project" value="TreeGrafter"/>
</dbReference>
<dbReference type="Pfam" id="PF00615">
    <property type="entry name" value="RGS"/>
    <property type="match status" value="1"/>
</dbReference>
<keyword evidence="7" id="KW-0732">Signal</keyword>
<feature type="chain" id="PRO_5042935445" evidence="7">
    <location>
        <begin position="25"/>
        <end position="699"/>
    </location>
</feature>